<feature type="region of interest" description="Disordered" evidence="1">
    <location>
        <begin position="215"/>
        <end position="243"/>
    </location>
</feature>
<accession>A0ABQ9H6I4</accession>
<protein>
    <submittedName>
        <fullName evidence="2">Uncharacterized protein</fullName>
    </submittedName>
</protein>
<comment type="caution">
    <text evidence="2">The sequence shown here is derived from an EMBL/GenBank/DDBJ whole genome shotgun (WGS) entry which is preliminary data.</text>
</comment>
<feature type="compositionally biased region" description="Basic and acidic residues" evidence="1">
    <location>
        <begin position="170"/>
        <end position="188"/>
    </location>
</feature>
<reference evidence="2 3" key="1">
    <citation type="submission" date="2023-02" db="EMBL/GenBank/DDBJ databases">
        <title>LHISI_Scaffold_Assembly.</title>
        <authorList>
            <person name="Stuart O.P."/>
            <person name="Cleave R."/>
            <person name="Magrath M.J.L."/>
            <person name="Mikheyev A.S."/>
        </authorList>
    </citation>
    <scope>NUCLEOTIDE SEQUENCE [LARGE SCALE GENOMIC DNA]</scope>
    <source>
        <strain evidence="2">Daus_M_001</strain>
        <tissue evidence="2">Leg muscle</tissue>
    </source>
</reference>
<evidence type="ECO:0000256" key="1">
    <source>
        <dbReference type="SAM" id="MobiDB-lite"/>
    </source>
</evidence>
<feature type="region of interest" description="Disordered" evidence="1">
    <location>
        <begin position="739"/>
        <end position="758"/>
    </location>
</feature>
<keyword evidence="3" id="KW-1185">Reference proteome</keyword>
<feature type="region of interest" description="Disordered" evidence="1">
    <location>
        <begin position="655"/>
        <end position="676"/>
    </location>
</feature>
<feature type="compositionally biased region" description="Basic and acidic residues" evidence="1">
    <location>
        <begin position="153"/>
        <end position="163"/>
    </location>
</feature>
<organism evidence="2 3">
    <name type="scientific">Dryococelus australis</name>
    <dbReference type="NCBI Taxonomy" id="614101"/>
    <lineage>
        <taxon>Eukaryota</taxon>
        <taxon>Metazoa</taxon>
        <taxon>Ecdysozoa</taxon>
        <taxon>Arthropoda</taxon>
        <taxon>Hexapoda</taxon>
        <taxon>Insecta</taxon>
        <taxon>Pterygota</taxon>
        <taxon>Neoptera</taxon>
        <taxon>Polyneoptera</taxon>
        <taxon>Phasmatodea</taxon>
        <taxon>Verophasmatodea</taxon>
        <taxon>Anareolatae</taxon>
        <taxon>Phasmatidae</taxon>
        <taxon>Eurycanthinae</taxon>
        <taxon>Dryococelus</taxon>
    </lineage>
</organism>
<dbReference type="Proteomes" id="UP001159363">
    <property type="component" value="Chromosome 6"/>
</dbReference>
<proteinExistence type="predicted"/>
<gene>
    <name evidence="2" type="ORF">PR048_020448</name>
</gene>
<evidence type="ECO:0000313" key="2">
    <source>
        <dbReference type="EMBL" id="KAJ8879831.1"/>
    </source>
</evidence>
<evidence type="ECO:0000313" key="3">
    <source>
        <dbReference type="Proteomes" id="UP001159363"/>
    </source>
</evidence>
<feature type="compositionally biased region" description="Basic and acidic residues" evidence="1">
    <location>
        <begin position="227"/>
        <end position="236"/>
    </location>
</feature>
<dbReference type="EMBL" id="JARBHB010000007">
    <property type="protein sequence ID" value="KAJ8879831.1"/>
    <property type="molecule type" value="Genomic_DNA"/>
</dbReference>
<sequence length="792" mass="88077">MSILIGWGRGGVVLRLFASRLGEPSYFPGGVASAISHVGIVSDDAAGRRVFSGGLRLSPALAFRRCFVLTAHRPLQISSLTSLIHYLLQRNETSGVPCWRQVSLMTQSALCDRRRGTAQVAKVRGRSRLSGSSLCGRTSNLQHIFGRVITPKPREPMTVKRGENGAGKTGDPRENRPASGIVRHDSRMQKSGSDPVGYRTRVALVRGEWHGLITAPPRTPSFSGARVEGRGKREIPEINPSTNGIVLHDSNLRKSGVTRPGIEPESTWWKASVLTAQPSWPPLILNNRLGSTSTHHLEAAVAVAPGVGARGTGVITRHEAHGHEVVCGRQHHEGTPRVPGPGAEVEQRGAALRRLQVEPRQRARIPRAHALLRHCNNPHTHTHTHVALVTCLLPGKAHSHCQTTKRQLIGFLGQLRHQKLYNIWQHFVRGLSVDPRRDEAIKMQLSVPLVAFRLNTQPPATVSFSIKWSECAARRHALLSNYVTEQPAGASTWSQPQKRAQCCTQSAHAEWGREKLSVLRPLTRERPGTHYTSAVTSTALLHRSLNRCALHYRLKAYLGRATLVAGQLEKSHERAYVFEFHPDLQNNANFACPYSSQFSGRCRNYRLFTNTLAEMQSGTGETHDRVGSRTVGRPRQQLSMSIEQRLLARTPDVAPHTGLHETTRRTASETSAKSMELYGRRRSAHVQRCRLYAQSCRLACCVPVVSLELRDFQWRPCHSTGRDALAKVRCSPLSQFRMNPVPVPSGKKETRPPVLRQHGLSQSWTRRVTVRKVRAVVQRYGCVNGWIHADRE</sequence>
<feature type="region of interest" description="Disordered" evidence="1">
    <location>
        <begin position="153"/>
        <end position="195"/>
    </location>
</feature>
<feature type="compositionally biased region" description="Basic and acidic residues" evidence="1">
    <location>
        <begin position="658"/>
        <end position="667"/>
    </location>
</feature>
<name>A0ABQ9H6I4_9NEOP</name>